<dbReference type="PROSITE" id="PS00028">
    <property type="entry name" value="ZINC_FINGER_C2H2_1"/>
    <property type="match status" value="2"/>
</dbReference>
<reference evidence="10" key="1">
    <citation type="journal article" date="2021" name="Open Biol.">
        <title>Shared evolutionary footprints suggest mitochondrial oxidative damage underlies multiple complex I losses in fungi.</title>
        <authorList>
            <person name="Schikora-Tamarit M.A."/>
            <person name="Marcet-Houben M."/>
            <person name="Nosek J."/>
            <person name="Gabaldon T."/>
        </authorList>
    </citation>
    <scope>NUCLEOTIDE SEQUENCE</scope>
    <source>
        <strain evidence="10">NCAIM Y.01608</strain>
    </source>
</reference>
<organism evidence="10 11">
    <name type="scientific">Ogataea polymorpha</name>
    <dbReference type="NCBI Taxonomy" id="460523"/>
    <lineage>
        <taxon>Eukaryota</taxon>
        <taxon>Fungi</taxon>
        <taxon>Dikarya</taxon>
        <taxon>Ascomycota</taxon>
        <taxon>Saccharomycotina</taxon>
        <taxon>Pichiomycetes</taxon>
        <taxon>Pichiales</taxon>
        <taxon>Pichiaceae</taxon>
        <taxon>Ogataea</taxon>
    </lineage>
</organism>
<dbReference type="Gene3D" id="3.30.160.60">
    <property type="entry name" value="Classic Zinc Finger"/>
    <property type="match status" value="3"/>
</dbReference>
<dbReference type="SMART" id="SM00355">
    <property type="entry name" value="ZnF_C2H2"/>
    <property type="match status" value="2"/>
</dbReference>
<dbReference type="InterPro" id="IPR013087">
    <property type="entry name" value="Znf_C2H2_type"/>
</dbReference>
<keyword evidence="5" id="KW-0862">Zinc</keyword>
<evidence type="ECO:0000256" key="7">
    <source>
        <dbReference type="PROSITE-ProRule" id="PRU00042"/>
    </source>
</evidence>
<evidence type="ECO:0000256" key="1">
    <source>
        <dbReference type="ARBA" id="ARBA00004123"/>
    </source>
</evidence>
<reference evidence="10" key="2">
    <citation type="submission" date="2021-01" db="EMBL/GenBank/DDBJ databases">
        <authorList>
            <person name="Schikora-Tamarit M.A."/>
        </authorList>
    </citation>
    <scope>NUCLEOTIDE SEQUENCE</scope>
    <source>
        <strain evidence="10">NCAIM Y.01608</strain>
    </source>
</reference>
<dbReference type="PROSITE" id="PS50157">
    <property type="entry name" value="ZINC_FINGER_C2H2_2"/>
    <property type="match status" value="2"/>
</dbReference>
<evidence type="ECO:0000313" key="11">
    <source>
        <dbReference type="Proteomes" id="UP000788993"/>
    </source>
</evidence>
<evidence type="ECO:0000313" key="10">
    <source>
        <dbReference type="EMBL" id="KAH3665154.1"/>
    </source>
</evidence>
<dbReference type="Proteomes" id="UP000788993">
    <property type="component" value="Unassembled WGS sequence"/>
</dbReference>
<feature type="domain" description="C2H2-type" evidence="9">
    <location>
        <begin position="165"/>
        <end position="193"/>
    </location>
</feature>
<dbReference type="Pfam" id="PF00096">
    <property type="entry name" value="zf-C2H2"/>
    <property type="match status" value="3"/>
</dbReference>
<protein>
    <recommendedName>
        <fullName evidence="9">C2H2-type domain-containing protein</fullName>
    </recommendedName>
</protein>
<dbReference type="AlphaFoldDB" id="A0A9P8P526"/>
<keyword evidence="11" id="KW-1185">Reference proteome</keyword>
<evidence type="ECO:0000256" key="6">
    <source>
        <dbReference type="ARBA" id="ARBA00023242"/>
    </source>
</evidence>
<sequence>METRTNYKSYFSQPPNHNPSETSFHVPPPPAHGTMLMMTANNTPSNALSTTMAAYERQPALDNTPEDRSQRVRLPSINKLFPRQEQPPDPVFQPAQHYVHTPSVPAVFPGPYASPPSQHVVYTAPTMFPMPQPVAPAAVAMSPSESQDSVISPVRRQSVSQDSRFKCDQCRKSYTRKHNLISHKLSVHEKEKLFGCTECHVKFSRSSDLSRHTKEQHSSIVKPFVCGGVNPDGTAWGCGKRFYRKDQLKSHLNTTKAGYKCLRRNFAIMMVPGEPDAASLYGL</sequence>
<gene>
    <name evidence="10" type="ORF">OGATHE_003969</name>
</gene>
<evidence type="ECO:0000256" key="5">
    <source>
        <dbReference type="ARBA" id="ARBA00022833"/>
    </source>
</evidence>
<dbReference type="SUPFAM" id="SSF57667">
    <property type="entry name" value="beta-beta-alpha zinc fingers"/>
    <property type="match status" value="1"/>
</dbReference>
<dbReference type="PANTHER" id="PTHR24388">
    <property type="entry name" value="ZINC FINGER PROTEIN"/>
    <property type="match status" value="1"/>
</dbReference>
<dbReference type="GO" id="GO:0005634">
    <property type="term" value="C:nucleus"/>
    <property type="evidence" value="ECO:0007669"/>
    <property type="project" value="UniProtKB-SubCell"/>
</dbReference>
<evidence type="ECO:0000256" key="4">
    <source>
        <dbReference type="ARBA" id="ARBA00022771"/>
    </source>
</evidence>
<proteinExistence type="predicted"/>
<evidence type="ECO:0000256" key="8">
    <source>
        <dbReference type="SAM" id="MobiDB-lite"/>
    </source>
</evidence>
<comment type="subcellular location">
    <subcellularLocation>
        <location evidence="1">Nucleus</location>
    </subcellularLocation>
</comment>
<dbReference type="EMBL" id="JAEUBD010001178">
    <property type="protein sequence ID" value="KAH3665154.1"/>
    <property type="molecule type" value="Genomic_DNA"/>
</dbReference>
<evidence type="ECO:0000259" key="9">
    <source>
        <dbReference type="PROSITE" id="PS50157"/>
    </source>
</evidence>
<comment type="caution">
    <text evidence="10">The sequence shown here is derived from an EMBL/GenBank/DDBJ whole genome shotgun (WGS) entry which is preliminary data.</text>
</comment>
<keyword evidence="6" id="KW-0539">Nucleus</keyword>
<evidence type="ECO:0000256" key="3">
    <source>
        <dbReference type="ARBA" id="ARBA00022737"/>
    </source>
</evidence>
<dbReference type="InterPro" id="IPR050527">
    <property type="entry name" value="Snail/Krueppel_Znf"/>
</dbReference>
<name>A0A9P8P526_9ASCO</name>
<dbReference type="GO" id="GO:0008270">
    <property type="term" value="F:zinc ion binding"/>
    <property type="evidence" value="ECO:0007669"/>
    <property type="project" value="UniProtKB-KW"/>
</dbReference>
<keyword evidence="3" id="KW-0677">Repeat</keyword>
<keyword evidence="4 7" id="KW-0863">Zinc-finger</keyword>
<accession>A0A9P8P526</accession>
<dbReference type="InterPro" id="IPR036236">
    <property type="entry name" value="Znf_C2H2_sf"/>
</dbReference>
<dbReference type="GO" id="GO:0000981">
    <property type="term" value="F:DNA-binding transcription factor activity, RNA polymerase II-specific"/>
    <property type="evidence" value="ECO:0007669"/>
    <property type="project" value="TreeGrafter"/>
</dbReference>
<feature type="domain" description="C2H2-type" evidence="9">
    <location>
        <begin position="194"/>
        <end position="218"/>
    </location>
</feature>
<dbReference type="PANTHER" id="PTHR24388:SF54">
    <property type="entry name" value="PROTEIN ESCARGOT"/>
    <property type="match status" value="1"/>
</dbReference>
<evidence type="ECO:0000256" key="2">
    <source>
        <dbReference type="ARBA" id="ARBA00022723"/>
    </source>
</evidence>
<keyword evidence="2" id="KW-0479">Metal-binding</keyword>
<dbReference type="GO" id="GO:0000978">
    <property type="term" value="F:RNA polymerase II cis-regulatory region sequence-specific DNA binding"/>
    <property type="evidence" value="ECO:0007669"/>
    <property type="project" value="TreeGrafter"/>
</dbReference>
<feature type="region of interest" description="Disordered" evidence="8">
    <location>
        <begin position="1"/>
        <end position="23"/>
    </location>
</feature>